<evidence type="ECO:0000313" key="1">
    <source>
        <dbReference type="EMBL" id="VAW70247.1"/>
    </source>
</evidence>
<evidence type="ECO:0008006" key="2">
    <source>
        <dbReference type="Google" id="ProtNLM"/>
    </source>
</evidence>
<protein>
    <recommendedName>
        <fullName evidence="2">DUF481 domain-containing protein</fullName>
    </recommendedName>
</protein>
<proteinExistence type="predicted"/>
<accession>A0A3B0Y3U9</accession>
<name>A0A3B0Y3U9_9ZZZZ</name>
<organism evidence="1">
    <name type="scientific">hydrothermal vent metagenome</name>
    <dbReference type="NCBI Taxonomy" id="652676"/>
    <lineage>
        <taxon>unclassified sequences</taxon>
        <taxon>metagenomes</taxon>
        <taxon>ecological metagenomes</taxon>
    </lineage>
</organism>
<dbReference type="EMBL" id="UOFI01000190">
    <property type="protein sequence ID" value="VAW70247.1"/>
    <property type="molecule type" value="Genomic_DNA"/>
</dbReference>
<reference evidence="1" key="1">
    <citation type="submission" date="2018-06" db="EMBL/GenBank/DDBJ databases">
        <authorList>
            <person name="Zhirakovskaya E."/>
        </authorList>
    </citation>
    <scope>NUCLEOTIDE SEQUENCE</scope>
</reference>
<dbReference type="InterPro" id="IPR007433">
    <property type="entry name" value="DUF481"/>
</dbReference>
<gene>
    <name evidence="1" type="ORF">MNBD_GAMMA09-1591</name>
</gene>
<sequence length="232" mass="25621">MFKKLSLSLLGLSISSVVFANDWTGEGELGYTSTSGNTDSQSLNAKFGLGKEYVKWKHNAKLELLQSSNSGVNSADSIVFTEKSEYRFAEKTFVFGRLRYEQDEFSGFHYQSVVSFGAGHVFLDAIKHKLEASAGAGYRDFEYDAGANVQELVFDGELKYAYIISETSTFNQNFFIESGSSNTYSKSETFLKLVVVGNLGAKFGYEVKHNSDVPVGTEKTDSITTATLVYSF</sequence>
<dbReference type="AlphaFoldDB" id="A0A3B0Y3U9"/>
<dbReference type="Pfam" id="PF04338">
    <property type="entry name" value="DUF481"/>
    <property type="match status" value="1"/>
</dbReference>